<evidence type="ECO:0000256" key="1">
    <source>
        <dbReference type="ARBA" id="ARBA00007957"/>
    </source>
</evidence>
<feature type="binding site" evidence="7">
    <location>
        <position position="149"/>
    </location>
    <ligand>
        <name>Zn(2+)</name>
        <dbReference type="ChEBI" id="CHEBI:29105"/>
    </ligand>
</feature>
<feature type="binding site" evidence="7">
    <location>
        <position position="146"/>
    </location>
    <ligand>
        <name>Zn(2+)</name>
        <dbReference type="ChEBI" id="CHEBI:29105"/>
    </ligand>
</feature>
<dbReference type="AlphaFoldDB" id="A0AB32ZXW3"/>
<evidence type="ECO:0000256" key="2">
    <source>
        <dbReference type="ARBA" id="ARBA00022491"/>
    </source>
</evidence>
<dbReference type="InterPro" id="IPR036390">
    <property type="entry name" value="WH_DNA-bd_sf"/>
</dbReference>
<dbReference type="GO" id="GO:0045892">
    <property type="term" value="P:negative regulation of DNA-templated transcription"/>
    <property type="evidence" value="ECO:0007669"/>
    <property type="project" value="TreeGrafter"/>
</dbReference>
<keyword evidence="2" id="KW-0678">Repressor</keyword>
<keyword evidence="4" id="KW-0805">Transcription regulation</keyword>
<organism evidence="9 10">
    <name type="scientific">Alteromonas macleodii (strain English Channel 673)</name>
    <dbReference type="NCBI Taxonomy" id="1004788"/>
    <lineage>
        <taxon>Bacteria</taxon>
        <taxon>Pseudomonadati</taxon>
        <taxon>Pseudomonadota</taxon>
        <taxon>Gammaproteobacteria</taxon>
        <taxon>Alteromonadales</taxon>
        <taxon>Alteromonadaceae</taxon>
        <taxon>Alteromonas/Salinimonas group</taxon>
        <taxon>Alteromonas</taxon>
    </lineage>
</organism>
<dbReference type="PANTHER" id="PTHR33202">
    <property type="entry name" value="ZINC UPTAKE REGULATION PROTEIN"/>
    <property type="match status" value="1"/>
</dbReference>
<dbReference type="RefSeq" id="WP_014976340.1">
    <property type="nucleotide sequence ID" value="NC_018678.1"/>
</dbReference>
<sequence>MNRRFVNLLAVAEDKCDSDGLRLTEKRKRVLNLLIDAQAPLSAYEIKDMFTTRYSEDVKPMTIYRALEFLTETDLVHKLNLNNKFVACSQAKCCEHHGYSQFLICVQCGSVEEVAIDPTISENLVKQAKNLGCDIVTPHLEVACICKHCK</sequence>
<evidence type="ECO:0000256" key="4">
    <source>
        <dbReference type="ARBA" id="ARBA00023015"/>
    </source>
</evidence>
<dbReference type="GO" id="GO:0008270">
    <property type="term" value="F:zinc ion binding"/>
    <property type="evidence" value="ECO:0007669"/>
    <property type="project" value="TreeGrafter"/>
</dbReference>
<reference evidence="10" key="1">
    <citation type="journal article" date="2012" name="Sci. Rep.">
        <title>Genomes of surface isolates of Alteromonas macleodii: the life of a widespread marine opportunistic copiotroph.</title>
        <authorList>
            <person name="Lopez-Perez M."/>
            <person name="Gonzaga A."/>
            <person name="Martin-Cuadrado A.B."/>
            <person name="Onyshchenko O."/>
            <person name="Ghavidel A."/>
            <person name="Ghai R."/>
            <person name="Rodriguez-Valera F."/>
        </authorList>
    </citation>
    <scope>NUCLEOTIDE SEQUENCE [LARGE SCALE GENOMIC DNA]</scope>
    <source>
        <strain evidence="10">English Channel 673</strain>
    </source>
</reference>
<keyword evidence="6" id="KW-0804">Transcription</keyword>
<evidence type="ECO:0000256" key="6">
    <source>
        <dbReference type="ARBA" id="ARBA00023163"/>
    </source>
</evidence>
<keyword evidence="8" id="KW-0408">Iron</keyword>
<evidence type="ECO:0000313" key="9">
    <source>
        <dbReference type="EMBL" id="AFT74322.1"/>
    </source>
</evidence>
<evidence type="ECO:0000256" key="7">
    <source>
        <dbReference type="PIRSR" id="PIRSR602481-1"/>
    </source>
</evidence>
<name>A0AB32ZXW3_ALTME</name>
<dbReference type="Gene3D" id="1.10.10.10">
    <property type="entry name" value="Winged helix-like DNA-binding domain superfamily/Winged helix DNA-binding domain"/>
    <property type="match status" value="1"/>
</dbReference>
<feature type="binding site" evidence="7">
    <location>
        <position position="105"/>
    </location>
    <ligand>
        <name>Zn(2+)</name>
        <dbReference type="ChEBI" id="CHEBI:29105"/>
    </ligand>
</feature>
<evidence type="ECO:0000313" key="10">
    <source>
        <dbReference type="Proteomes" id="UP000006296"/>
    </source>
</evidence>
<accession>A0AB32ZXW3</accession>
<comment type="cofactor">
    <cofactor evidence="8">
        <name>Mn(2+)</name>
        <dbReference type="ChEBI" id="CHEBI:29035"/>
    </cofactor>
    <cofactor evidence="8">
        <name>Fe(2+)</name>
        <dbReference type="ChEBI" id="CHEBI:29033"/>
    </cofactor>
    <text evidence="8">Binds 1 Mn(2+) or Fe(2+) ion per subunit.</text>
</comment>
<comment type="cofactor">
    <cofactor evidence="7">
        <name>Zn(2+)</name>
        <dbReference type="ChEBI" id="CHEBI:29105"/>
    </cofactor>
    <text evidence="7">Binds 1 zinc ion per subunit.</text>
</comment>
<keyword evidence="3 7" id="KW-0862">Zinc</keyword>
<dbReference type="GO" id="GO:0005829">
    <property type="term" value="C:cytosol"/>
    <property type="evidence" value="ECO:0007669"/>
    <property type="project" value="TreeGrafter"/>
</dbReference>
<evidence type="ECO:0000256" key="8">
    <source>
        <dbReference type="PIRSR" id="PIRSR602481-2"/>
    </source>
</evidence>
<evidence type="ECO:0000256" key="3">
    <source>
        <dbReference type="ARBA" id="ARBA00022833"/>
    </source>
</evidence>
<dbReference type="SUPFAM" id="SSF46785">
    <property type="entry name" value="Winged helix' DNA-binding domain"/>
    <property type="match status" value="1"/>
</dbReference>
<dbReference type="GO" id="GO:0000976">
    <property type="term" value="F:transcription cis-regulatory region binding"/>
    <property type="evidence" value="ECO:0007669"/>
    <property type="project" value="TreeGrafter"/>
</dbReference>
<dbReference type="Pfam" id="PF01475">
    <property type="entry name" value="FUR"/>
    <property type="match status" value="1"/>
</dbReference>
<evidence type="ECO:0000256" key="5">
    <source>
        <dbReference type="ARBA" id="ARBA00023125"/>
    </source>
</evidence>
<dbReference type="GO" id="GO:0003700">
    <property type="term" value="F:DNA-binding transcription factor activity"/>
    <property type="evidence" value="ECO:0007669"/>
    <property type="project" value="InterPro"/>
</dbReference>
<keyword evidence="7" id="KW-0479">Metal-binding</keyword>
<dbReference type="KEGG" id="amg:AMEC673_08140"/>
<dbReference type="Gene3D" id="3.30.1490.190">
    <property type="match status" value="1"/>
</dbReference>
<feature type="binding site" evidence="8">
    <location>
        <position position="96"/>
    </location>
    <ligand>
        <name>Fe cation</name>
        <dbReference type="ChEBI" id="CHEBI:24875"/>
    </ligand>
</feature>
<dbReference type="Proteomes" id="UP000006296">
    <property type="component" value="Chromosome"/>
</dbReference>
<proteinExistence type="inferred from homology"/>
<dbReference type="InterPro" id="IPR002481">
    <property type="entry name" value="FUR"/>
</dbReference>
<feature type="binding site" evidence="7">
    <location>
        <position position="108"/>
    </location>
    <ligand>
        <name>Zn(2+)</name>
        <dbReference type="ChEBI" id="CHEBI:29105"/>
    </ligand>
</feature>
<dbReference type="PANTHER" id="PTHR33202:SF6">
    <property type="entry name" value="ZINC UPTAKE REGULATION PROTEIN"/>
    <property type="match status" value="1"/>
</dbReference>
<keyword evidence="5" id="KW-0238">DNA-binding</keyword>
<dbReference type="InterPro" id="IPR043135">
    <property type="entry name" value="Fur_C"/>
</dbReference>
<protein>
    <submittedName>
        <fullName evidence="9">Fe2+/Zn2+ uptake regulation protein</fullName>
    </submittedName>
</protein>
<comment type="similarity">
    <text evidence="1">Belongs to the Fur family.</text>
</comment>
<dbReference type="InterPro" id="IPR036388">
    <property type="entry name" value="WH-like_DNA-bd_sf"/>
</dbReference>
<gene>
    <name evidence="9" type="ordered locus">AMEC673_08140</name>
</gene>
<dbReference type="GO" id="GO:1900376">
    <property type="term" value="P:regulation of secondary metabolite biosynthetic process"/>
    <property type="evidence" value="ECO:0007669"/>
    <property type="project" value="TreeGrafter"/>
</dbReference>
<dbReference type="EMBL" id="CP003844">
    <property type="protein sequence ID" value="AFT74322.1"/>
    <property type="molecule type" value="Genomic_DNA"/>
</dbReference>